<dbReference type="Proteomes" id="UP000002668">
    <property type="component" value="Genome"/>
</dbReference>
<dbReference type="AlphaFoldDB" id="E4ZQA8"/>
<accession>E4ZQA8</accession>
<evidence type="ECO:0000313" key="1">
    <source>
        <dbReference type="EMBL" id="CBX93970.1"/>
    </source>
</evidence>
<dbReference type="VEuPathDB" id="FungiDB:LEMA_uP036440.1"/>
<dbReference type="EMBL" id="FP929116">
    <property type="protein sequence ID" value="CBX93970.1"/>
    <property type="molecule type" value="Genomic_DNA"/>
</dbReference>
<dbReference type="InParanoid" id="E4ZQA8"/>
<proteinExistence type="predicted"/>
<organism evidence="2">
    <name type="scientific">Leptosphaeria maculans (strain JN3 / isolate v23.1.3 / race Av1-4-5-6-7-8)</name>
    <name type="common">Blackleg fungus</name>
    <name type="synonym">Phoma lingam</name>
    <dbReference type="NCBI Taxonomy" id="985895"/>
    <lineage>
        <taxon>Eukaryota</taxon>
        <taxon>Fungi</taxon>
        <taxon>Dikarya</taxon>
        <taxon>Ascomycota</taxon>
        <taxon>Pezizomycotina</taxon>
        <taxon>Dothideomycetes</taxon>
        <taxon>Pleosporomycetidae</taxon>
        <taxon>Pleosporales</taxon>
        <taxon>Pleosporineae</taxon>
        <taxon>Leptosphaeriaceae</taxon>
        <taxon>Plenodomus</taxon>
        <taxon>Plenodomus lingam/Leptosphaeria maculans species complex</taxon>
    </lineage>
</organism>
<reference evidence="2" key="1">
    <citation type="journal article" date="2011" name="Nat. Commun.">
        <title>Effector diversification within compartments of the Leptosphaeria maculans genome affected by Repeat-Induced Point mutations.</title>
        <authorList>
            <person name="Rouxel T."/>
            <person name="Grandaubert J."/>
            <person name="Hane J.K."/>
            <person name="Hoede C."/>
            <person name="van de Wouw A.P."/>
            <person name="Couloux A."/>
            <person name="Dominguez V."/>
            <person name="Anthouard V."/>
            <person name="Bally P."/>
            <person name="Bourras S."/>
            <person name="Cozijnsen A.J."/>
            <person name="Ciuffetti L.M."/>
            <person name="Degrave A."/>
            <person name="Dilmaghani A."/>
            <person name="Duret L."/>
            <person name="Fudal I."/>
            <person name="Goodwin S.B."/>
            <person name="Gout L."/>
            <person name="Glaser N."/>
            <person name="Linglin J."/>
            <person name="Kema G.H.J."/>
            <person name="Lapalu N."/>
            <person name="Lawrence C.B."/>
            <person name="May K."/>
            <person name="Meyer M."/>
            <person name="Ollivier B."/>
            <person name="Poulain J."/>
            <person name="Schoch C.L."/>
            <person name="Simon A."/>
            <person name="Spatafora J.W."/>
            <person name="Stachowiak A."/>
            <person name="Turgeon B.G."/>
            <person name="Tyler B.M."/>
            <person name="Vincent D."/>
            <person name="Weissenbach J."/>
            <person name="Amselem J."/>
            <person name="Quesneville H."/>
            <person name="Oliver R.P."/>
            <person name="Wincker P."/>
            <person name="Balesdent M.-H."/>
            <person name="Howlett B.J."/>
        </authorList>
    </citation>
    <scope>NUCLEOTIDE SEQUENCE [LARGE SCALE GENOMIC DNA]</scope>
    <source>
        <strain evidence="2">JN3 / isolate v23.1.3 / race Av1-4-5-6-7-8</strain>
    </source>
</reference>
<dbReference type="HOGENOM" id="CLU_2654937_0_0_1"/>
<gene>
    <name evidence="1" type="ORF">LEMA_uP036440.1</name>
</gene>
<evidence type="ECO:0000313" key="2">
    <source>
        <dbReference type="Proteomes" id="UP000002668"/>
    </source>
</evidence>
<sequence length="76" mass="8145">MISAGTGAGNVTLSVATVANLPNLPNFPNFNSWIDCETQRHLISPDAHCHEMCLYNPRPGNTHNFVLGGIKSTSHG</sequence>
<protein>
    <submittedName>
        <fullName evidence="1">Predicted protein</fullName>
    </submittedName>
</protein>
<keyword evidence="2" id="KW-1185">Reference proteome</keyword>
<name>E4ZQA8_LEPMJ</name>